<dbReference type="Proteomes" id="UP000266644">
    <property type="component" value="Unassembled WGS sequence"/>
</dbReference>
<dbReference type="AlphaFoldDB" id="A0A396C6I6"/>
<dbReference type="EMBL" id="QRJE01000008">
    <property type="protein sequence ID" value="RHH14332.1"/>
    <property type="molecule type" value="Genomic_DNA"/>
</dbReference>
<dbReference type="RefSeq" id="WP_122329980.1">
    <property type="nucleotide sequence ID" value="NZ_JAQDYY010000001.1"/>
</dbReference>
<accession>A0A396C6I6</accession>
<organism evidence="1 2">
    <name type="scientific">Bacteroides fragilis</name>
    <dbReference type="NCBI Taxonomy" id="817"/>
    <lineage>
        <taxon>Bacteria</taxon>
        <taxon>Pseudomonadati</taxon>
        <taxon>Bacteroidota</taxon>
        <taxon>Bacteroidia</taxon>
        <taxon>Bacteroidales</taxon>
        <taxon>Bacteroidaceae</taxon>
        <taxon>Bacteroides</taxon>
    </lineage>
</organism>
<comment type="caution">
    <text evidence="1">The sequence shown here is derived from an EMBL/GenBank/DDBJ whole genome shotgun (WGS) entry which is preliminary data.</text>
</comment>
<proteinExistence type="predicted"/>
<sequence>MKRYSLPTDRLVNQLVPHFLGGRKYILFIQSLVYPLQRLNEYFKNFAGEKHIEARMTSQVLYFEWFLNYKFGKYLVDKQEKIIIQESISIGVDIYHEDSHFGRPFTIWYNLEEIASYTPDEEHPKEFYYLSEEKAINKVSFMVVVPQISIDRKEFVYMLSYVINTYRTAGKTYLIKIEDQKITPNKPT</sequence>
<gene>
    <name evidence="1" type="ORF">DW228_05915</name>
</gene>
<reference evidence="1 2" key="1">
    <citation type="submission" date="2018-08" db="EMBL/GenBank/DDBJ databases">
        <title>A genome reference for cultivated species of the human gut microbiota.</title>
        <authorList>
            <person name="Zou Y."/>
            <person name="Xue W."/>
            <person name="Luo G."/>
        </authorList>
    </citation>
    <scope>NUCLEOTIDE SEQUENCE [LARGE SCALE GENOMIC DNA]</scope>
    <source>
        <strain evidence="1 2">AM18-6</strain>
    </source>
</reference>
<evidence type="ECO:0000313" key="2">
    <source>
        <dbReference type="Proteomes" id="UP000266644"/>
    </source>
</evidence>
<protein>
    <submittedName>
        <fullName evidence="1">Uncharacterized protein</fullName>
    </submittedName>
</protein>
<name>A0A396C6I6_BACFG</name>
<evidence type="ECO:0000313" key="1">
    <source>
        <dbReference type="EMBL" id="RHH14332.1"/>
    </source>
</evidence>